<dbReference type="GeneID" id="92097690"/>
<evidence type="ECO:0000313" key="2">
    <source>
        <dbReference type="Proteomes" id="UP001480595"/>
    </source>
</evidence>
<evidence type="ECO:0008006" key="3">
    <source>
        <dbReference type="Google" id="ProtNLM"/>
    </source>
</evidence>
<protein>
    <recommendedName>
        <fullName evidence="3">DNA-directed RNA polymerase</fullName>
    </recommendedName>
</protein>
<dbReference type="RefSeq" id="XP_066709588.1">
    <property type="nucleotide sequence ID" value="XM_066864627.1"/>
</dbReference>
<dbReference type="EMBL" id="JAQQWL010000013">
    <property type="protein sequence ID" value="KAK8042735.1"/>
    <property type="molecule type" value="Genomic_DNA"/>
</dbReference>
<evidence type="ECO:0000313" key="1">
    <source>
        <dbReference type="EMBL" id="KAK8042735.1"/>
    </source>
</evidence>
<accession>A0ABR1T804</accession>
<dbReference type="Proteomes" id="UP001480595">
    <property type="component" value="Unassembled WGS sequence"/>
</dbReference>
<reference evidence="1 2" key="1">
    <citation type="submission" date="2023-01" db="EMBL/GenBank/DDBJ databases">
        <title>Analysis of 21 Apiospora genomes using comparative genomics revels a genus with tremendous synthesis potential of carbohydrate active enzymes and secondary metabolites.</title>
        <authorList>
            <person name="Sorensen T."/>
        </authorList>
    </citation>
    <scope>NUCLEOTIDE SEQUENCE [LARGE SCALE GENOMIC DNA]</scope>
    <source>
        <strain evidence="1 2">CBS 135458</strain>
    </source>
</reference>
<comment type="caution">
    <text evidence="1">The sequence shown here is derived from an EMBL/GenBank/DDBJ whole genome shotgun (WGS) entry which is preliminary data.</text>
</comment>
<organism evidence="1 2">
    <name type="scientific">Apiospora phragmitis</name>
    <dbReference type="NCBI Taxonomy" id="2905665"/>
    <lineage>
        <taxon>Eukaryota</taxon>
        <taxon>Fungi</taxon>
        <taxon>Dikarya</taxon>
        <taxon>Ascomycota</taxon>
        <taxon>Pezizomycotina</taxon>
        <taxon>Sordariomycetes</taxon>
        <taxon>Xylariomycetidae</taxon>
        <taxon>Amphisphaeriales</taxon>
        <taxon>Apiosporaceae</taxon>
        <taxon>Apiospora</taxon>
    </lineage>
</organism>
<proteinExistence type="predicted"/>
<gene>
    <name evidence="1" type="ORF">PG994_013218</name>
</gene>
<name>A0ABR1T804_9PEZI</name>
<keyword evidence="2" id="KW-1185">Reference proteome</keyword>
<sequence>MDILIKPSHEIKANELVCKAEREMRDGVLFGANTFITQHVRPRMIPALPIVPNIQVPGKWHNKKAGRVAGPDMASFSDLGSGSGRLSRCMTAWRRDSPAYLSGPS</sequence>